<dbReference type="PANTHER" id="PTHR41771">
    <property type="entry name" value="MEMBRANE PROTEIN-RELATED"/>
    <property type="match status" value="1"/>
</dbReference>
<evidence type="ECO:0000313" key="5">
    <source>
        <dbReference type="Proteomes" id="UP000076405"/>
    </source>
</evidence>
<evidence type="ECO:0008006" key="6">
    <source>
        <dbReference type="Google" id="ProtNLM"/>
    </source>
</evidence>
<feature type="transmembrane region" description="Helical" evidence="1">
    <location>
        <begin position="344"/>
        <end position="366"/>
    </location>
</feature>
<gene>
    <name evidence="2" type="ORF">ADU70_2013</name>
    <name evidence="3" type="ORF">ADU72_0641</name>
</gene>
<feature type="transmembrane region" description="Helical" evidence="1">
    <location>
        <begin position="204"/>
        <end position="229"/>
    </location>
</feature>
<keyword evidence="4" id="KW-1185">Reference proteome</keyword>
<keyword evidence="1" id="KW-0472">Membrane</keyword>
<organism evidence="2 5">
    <name type="scientific">Pediococcus damnosus</name>
    <dbReference type="NCBI Taxonomy" id="51663"/>
    <lineage>
        <taxon>Bacteria</taxon>
        <taxon>Bacillati</taxon>
        <taxon>Bacillota</taxon>
        <taxon>Bacilli</taxon>
        <taxon>Lactobacillales</taxon>
        <taxon>Lactobacillaceae</taxon>
        <taxon>Pediococcus</taxon>
    </lineage>
</organism>
<dbReference type="EMBL" id="CP012275">
    <property type="protein sequence ID" value="AMV63479.1"/>
    <property type="molecule type" value="Genomic_DNA"/>
</dbReference>
<feature type="transmembrane region" description="Helical" evidence="1">
    <location>
        <begin position="179"/>
        <end position="198"/>
    </location>
</feature>
<sequence length="372" mass="41501">MSKIKPKHQVSWITILLVLILGGVLCFLTQHDALLYKAPVAQVTHVTDQKRISQVDNFHNHDFEQQQILTVRILNGKNRGKVLRVQNTFSASNAMDQPYRKNQQVFLHLQRGSKKQLQGTITDMKRDTVIVFLSWLAISLLLLTMKFSGFMALMSVLLNGVLFFLAIKLDVYLQATNVLTIFSVLAFVFAGLTLFLVLGKTKQMLVTFGATILGTVGSVVITLIVFAVTHEQGLHFETMEYVTQNPETVFLAETILGSLGAVMDESTDIISSLFALHRETPNLTRWQLFRSGREIGKSIMGPLINVLFLIFMADTFGMMVLYLRNGNSWAYSFTMNMSLGMVQSLVSGIGIVLAIPAASWFASSILKRGDRA</sequence>
<keyword evidence="1" id="KW-1133">Transmembrane helix</keyword>
<name>A0A0R2HPQ2_9LACO</name>
<dbReference type="RefSeq" id="WP_100077854.1">
    <property type="nucleotide sequence ID" value="NZ_BAAAXI010000175.1"/>
</dbReference>
<keyword evidence="1" id="KW-0812">Transmembrane</keyword>
<dbReference type="AlphaFoldDB" id="A0A0R2HPQ2"/>
<evidence type="ECO:0000256" key="1">
    <source>
        <dbReference type="SAM" id="Phobius"/>
    </source>
</evidence>
<dbReference type="GeneID" id="57275904"/>
<evidence type="ECO:0000313" key="4">
    <source>
        <dbReference type="Proteomes" id="UP000076244"/>
    </source>
</evidence>
<reference evidence="4 5" key="1">
    <citation type="journal article" date="2016" name="PLoS ONE">
        <title>The Identification of Novel Diagnostic Marker Genes for the Detection of Beer Spoiling Pediococcus damnosus Strains Using the BlAst Diagnostic Gene findEr.</title>
        <authorList>
            <person name="Behr J."/>
            <person name="Geissler A.J."/>
            <person name="Schmid J."/>
            <person name="Zehe A."/>
            <person name="Vogel R.F."/>
        </authorList>
    </citation>
    <scope>NUCLEOTIDE SEQUENCE [LARGE SCALE GENOMIC DNA]</scope>
    <source>
        <strain evidence="2 5">TMW 2.1533</strain>
        <strain evidence="3 4">TMW 2.1535</strain>
    </source>
</reference>
<feature type="transmembrane region" description="Helical" evidence="1">
    <location>
        <begin position="12"/>
        <end position="29"/>
    </location>
</feature>
<protein>
    <recommendedName>
        <fullName evidence="6">YibE/F family protein</fullName>
    </recommendedName>
</protein>
<dbReference type="KEGG" id="pdm:ADU72_0641"/>
<dbReference type="EMBL" id="CP012288">
    <property type="protein sequence ID" value="AMV66586.1"/>
    <property type="molecule type" value="Genomic_DNA"/>
</dbReference>
<evidence type="ECO:0000313" key="3">
    <source>
        <dbReference type="EMBL" id="AMV66586.1"/>
    </source>
</evidence>
<dbReference type="Pfam" id="PF07907">
    <property type="entry name" value="YibE_F"/>
    <property type="match status" value="1"/>
</dbReference>
<accession>A0A0R2HPQ2</accession>
<dbReference type="PANTHER" id="PTHR41771:SF1">
    <property type="entry name" value="MEMBRANE PROTEIN"/>
    <property type="match status" value="1"/>
</dbReference>
<feature type="transmembrane region" description="Helical" evidence="1">
    <location>
        <begin position="150"/>
        <end position="167"/>
    </location>
</feature>
<dbReference type="Proteomes" id="UP000076244">
    <property type="component" value="Chromosome"/>
</dbReference>
<dbReference type="OrthoDB" id="5753718at2"/>
<feature type="transmembrane region" description="Helical" evidence="1">
    <location>
        <begin position="303"/>
        <end position="324"/>
    </location>
</feature>
<evidence type="ECO:0000313" key="2">
    <source>
        <dbReference type="EMBL" id="AMV63479.1"/>
    </source>
</evidence>
<proteinExistence type="predicted"/>
<feature type="transmembrane region" description="Helical" evidence="1">
    <location>
        <begin position="128"/>
        <end position="144"/>
    </location>
</feature>
<dbReference type="InterPro" id="IPR012507">
    <property type="entry name" value="YibE_F"/>
</dbReference>
<dbReference type="Proteomes" id="UP000076405">
    <property type="component" value="Chromosome"/>
</dbReference>